<reference evidence="1 2" key="1">
    <citation type="submission" date="2014-04" db="EMBL/GenBank/DDBJ databases">
        <authorList>
            <consortium name="DOE Joint Genome Institute"/>
            <person name="Kuo A."/>
            <person name="Kohler A."/>
            <person name="Costa M.D."/>
            <person name="Nagy L.G."/>
            <person name="Floudas D."/>
            <person name="Copeland A."/>
            <person name="Barry K.W."/>
            <person name="Cichocki N."/>
            <person name="Veneault-Fourrey C."/>
            <person name="LaButti K."/>
            <person name="Lindquist E.A."/>
            <person name="Lipzen A."/>
            <person name="Lundell T."/>
            <person name="Morin E."/>
            <person name="Murat C."/>
            <person name="Sun H."/>
            <person name="Tunlid A."/>
            <person name="Henrissat B."/>
            <person name="Grigoriev I.V."/>
            <person name="Hibbett D.S."/>
            <person name="Martin F."/>
            <person name="Nordberg H.P."/>
            <person name="Cantor M.N."/>
            <person name="Hua S.X."/>
        </authorList>
    </citation>
    <scope>NUCLEOTIDE SEQUENCE [LARGE SCALE GENOMIC DNA]</scope>
    <source>
        <strain evidence="1 2">Marx 270</strain>
    </source>
</reference>
<evidence type="ECO:0008006" key="3">
    <source>
        <dbReference type="Google" id="ProtNLM"/>
    </source>
</evidence>
<sequence>FACKDYLWAKSDTCCIDKDSSTELQEAIGSMFTWYRQSALAVEYLAEVPDVGSFSSSKWSARGWILRELLASHTVLF</sequence>
<dbReference type="EMBL" id="KN831960">
    <property type="protein sequence ID" value="KIO07323.1"/>
    <property type="molecule type" value="Genomic_DNA"/>
</dbReference>
<evidence type="ECO:0000313" key="1">
    <source>
        <dbReference type="EMBL" id="KIO07323.1"/>
    </source>
</evidence>
<dbReference type="HOGENOM" id="CLU_2694621_0_0_1"/>
<protein>
    <recommendedName>
        <fullName evidence="3">Heterokaryon incompatibility domain-containing protein</fullName>
    </recommendedName>
</protein>
<dbReference type="AlphaFoldDB" id="A0A0C3JE49"/>
<dbReference type="Proteomes" id="UP000054217">
    <property type="component" value="Unassembled WGS sequence"/>
</dbReference>
<organism evidence="1 2">
    <name type="scientific">Pisolithus tinctorius Marx 270</name>
    <dbReference type="NCBI Taxonomy" id="870435"/>
    <lineage>
        <taxon>Eukaryota</taxon>
        <taxon>Fungi</taxon>
        <taxon>Dikarya</taxon>
        <taxon>Basidiomycota</taxon>
        <taxon>Agaricomycotina</taxon>
        <taxon>Agaricomycetes</taxon>
        <taxon>Agaricomycetidae</taxon>
        <taxon>Boletales</taxon>
        <taxon>Sclerodermatineae</taxon>
        <taxon>Pisolithaceae</taxon>
        <taxon>Pisolithus</taxon>
    </lineage>
</organism>
<reference evidence="2" key="2">
    <citation type="submission" date="2015-01" db="EMBL/GenBank/DDBJ databases">
        <title>Evolutionary Origins and Diversification of the Mycorrhizal Mutualists.</title>
        <authorList>
            <consortium name="DOE Joint Genome Institute"/>
            <consortium name="Mycorrhizal Genomics Consortium"/>
            <person name="Kohler A."/>
            <person name="Kuo A."/>
            <person name="Nagy L.G."/>
            <person name="Floudas D."/>
            <person name="Copeland A."/>
            <person name="Barry K.W."/>
            <person name="Cichocki N."/>
            <person name="Veneault-Fourrey C."/>
            <person name="LaButti K."/>
            <person name="Lindquist E.A."/>
            <person name="Lipzen A."/>
            <person name="Lundell T."/>
            <person name="Morin E."/>
            <person name="Murat C."/>
            <person name="Riley R."/>
            <person name="Ohm R."/>
            <person name="Sun H."/>
            <person name="Tunlid A."/>
            <person name="Henrissat B."/>
            <person name="Grigoriev I.V."/>
            <person name="Hibbett D.S."/>
            <person name="Martin F."/>
        </authorList>
    </citation>
    <scope>NUCLEOTIDE SEQUENCE [LARGE SCALE GENOMIC DNA]</scope>
    <source>
        <strain evidence="2">Marx 270</strain>
    </source>
</reference>
<evidence type="ECO:0000313" key="2">
    <source>
        <dbReference type="Proteomes" id="UP000054217"/>
    </source>
</evidence>
<gene>
    <name evidence="1" type="ORF">M404DRAFT_88933</name>
</gene>
<name>A0A0C3JE49_PISTI</name>
<dbReference type="InParanoid" id="A0A0C3JE49"/>
<feature type="non-terminal residue" evidence="1">
    <location>
        <position position="1"/>
    </location>
</feature>
<dbReference type="PANTHER" id="PTHR10622">
    <property type="entry name" value="HET DOMAIN-CONTAINING PROTEIN"/>
    <property type="match status" value="1"/>
</dbReference>
<dbReference type="PANTHER" id="PTHR10622:SF10">
    <property type="entry name" value="HET DOMAIN-CONTAINING PROTEIN"/>
    <property type="match status" value="1"/>
</dbReference>
<keyword evidence="2" id="KW-1185">Reference proteome</keyword>
<accession>A0A0C3JE49</accession>
<proteinExistence type="predicted"/>
<dbReference type="OrthoDB" id="2681076at2759"/>
<dbReference type="STRING" id="870435.A0A0C3JE49"/>
<feature type="non-terminal residue" evidence="1">
    <location>
        <position position="77"/>
    </location>
</feature>